<protein>
    <submittedName>
        <fullName evidence="1">3246_t:CDS:1</fullName>
    </submittedName>
</protein>
<proteinExistence type="predicted"/>
<comment type="caution">
    <text evidence="1">The sequence shown here is derived from an EMBL/GenBank/DDBJ whole genome shotgun (WGS) entry which is preliminary data.</text>
</comment>
<evidence type="ECO:0000313" key="1">
    <source>
        <dbReference type="EMBL" id="CAI2188704.1"/>
    </source>
</evidence>
<dbReference type="EMBL" id="CAMKVN010005357">
    <property type="protein sequence ID" value="CAI2188704.1"/>
    <property type="molecule type" value="Genomic_DNA"/>
</dbReference>
<gene>
    <name evidence="1" type="ORF">FWILDA_LOCUS13713</name>
</gene>
<accession>A0A9W4WUX7</accession>
<evidence type="ECO:0000313" key="2">
    <source>
        <dbReference type="Proteomes" id="UP001153678"/>
    </source>
</evidence>
<name>A0A9W4WUX7_9GLOM</name>
<dbReference type="OrthoDB" id="2419514at2759"/>
<dbReference type="Proteomes" id="UP001153678">
    <property type="component" value="Unassembled WGS sequence"/>
</dbReference>
<keyword evidence="2" id="KW-1185">Reference proteome</keyword>
<reference evidence="1" key="1">
    <citation type="submission" date="2022-08" db="EMBL/GenBank/DDBJ databases">
        <authorList>
            <person name="Kallberg Y."/>
            <person name="Tangrot J."/>
            <person name="Rosling A."/>
        </authorList>
    </citation>
    <scope>NUCLEOTIDE SEQUENCE</scope>
    <source>
        <strain evidence="1">Wild A</strain>
    </source>
</reference>
<dbReference type="AlphaFoldDB" id="A0A9W4WUX7"/>
<organism evidence="1 2">
    <name type="scientific">Funneliformis geosporum</name>
    <dbReference type="NCBI Taxonomy" id="1117311"/>
    <lineage>
        <taxon>Eukaryota</taxon>
        <taxon>Fungi</taxon>
        <taxon>Fungi incertae sedis</taxon>
        <taxon>Mucoromycota</taxon>
        <taxon>Glomeromycotina</taxon>
        <taxon>Glomeromycetes</taxon>
        <taxon>Glomerales</taxon>
        <taxon>Glomeraceae</taxon>
        <taxon>Funneliformis</taxon>
    </lineage>
</organism>
<sequence length="61" mass="7004">MEFDILEEVTALPKLTKIAAKIISFIHNLNKKYQALLKKAADYCLDEDNNWDSPLKLKGCH</sequence>